<reference evidence="2 3" key="1">
    <citation type="journal article" date="2019" name="Commun. Biol.">
        <title>The bagworm genome reveals a unique fibroin gene that provides high tensile strength.</title>
        <authorList>
            <person name="Kono N."/>
            <person name="Nakamura H."/>
            <person name="Ohtoshi R."/>
            <person name="Tomita M."/>
            <person name="Numata K."/>
            <person name="Arakawa K."/>
        </authorList>
    </citation>
    <scope>NUCLEOTIDE SEQUENCE [LARGE SCALE GENOMIC DNA]</scope>
</reference>
<dbReference type="AlphaFoldDB" id="A0A4C1U5E2"/>
<comment type="caution">
    <text evidence="2">The sequence shown here is derived from an EMBL/GenBank/DDBJ whole genome shotgun (WGS) entry which is preliminary data.</text>
</comment>
<evidence type="ECO:0000256" key="1">
    <source>
        <dbReference type="SAM" id="Phobius"/>
    </source>
</evidence>
<name>A0A4C1U5E2_EUMVA</name>
<gene>
    <name evidence="2" type="ORF">EVAR_9788_1</name>
</gene>
<dbReference type="Proteomes" id="UP000299102">
    <property type="component" value="Unassembled WGS sequence"/>
</dbReference>
<organism evidence="2 3">
    <name type="scientific">Eumeta variegata</name>
    <name type="common">Bagworm moth</name>
    <name type="synonym">Eumeta japonica</name>
    <dbReference type="NCBI Taxonomy" id="151549"/>
    <lineage>
        <taxon>Eukaryota</taxon>
        <taxon>Metazoa</taxon>
        <taxon>Ecdysozoa</taxon>
        <taxon>Arthropoda</taxon>
        <taxon>Hexapoda</taxon>
        <taxon>Insecta</taxon>
        <taxon>Pterygota</taxon>
        <taxon>Neoptera</taxon>
        <taxon>Endopterygota</taxon>
        <taxon>Lepidoptera</taxon>
        <taxon>Glossata</taxon>
        <taxon>Ditrysia</taxon>
        <taxon>Tineoidea</taxon>
        <taxon>Psychidae</taxon>
        <taxon>Oiketicinae</taxon>
        <taxon>Eumeta</taxon>
    </lineage>
</organism>
<keyword evidence="3" id="KW-1185">Reference proteome</keyword>
<evidence type="ECO:0000313" key="2">
    <source>
        <dbReference type="EMBL" id="GBP21603.1"/>
    </source>
</evidence>
<sequence>MNCRKQSIARHLAAALQGSSVAPATWQARGDTLAFIKLKESYMCILAINPLFAPVIAFALSLQIAMHLFAQPTFIFCVASKNMLCKH</sequence>
<keyword evidence="1" id="KW-1133">Transmembrane helix</keyword>
<keyword evidence="1" id="KW-0472">Membrane</keyword>
<proteinExistence type="predicted"/>
<evidence type="ECO:0000313" key="3">
    <source>
        <dbReference type="Proteomes" id="UP000299102"/>
    </source>
</evidence>
<protein>
    <submittedName>
        <fullName evidence="2">Uncharacterized protein</fullName>
    </submittedName>
</protein>
<dbReference type="EMBL" id="BGZK01000130">
    <property type="protein sequence ID" value="GBP21603.1"/>
    <property type="molecule type" value="Genomic_DNA"/>
</dbReference>
<feature type="transmembrane region" description="Helical" evidence="1">
    <location>
        <begin position="40"/>
        <end position="62"/>
    </location>
</feature>
<accession>A0A4C1U5E2</accession>
<keyword evidence="1" id="KW-0812">Transmembrane</keyword>